<evidence type="ECO:0000256" key="1">
    <source>
        <dbReference type="ARBA" id="ARBA00023015"/>
    </source>
</evidence>
<dbReference type="InterPro" id="IPR028082">
    <property type="entry name" value="Peripla_BP_I"/>
</dbReference>
<evidence type="ECO:0000259" key="4">
    <source>
        <dbReference type="PROSITE" id="PS50932"/>
    </source>
</evidence>
<evidence type="ECO:0000313" key="6">
    <source>
        <dbReference type="Proteomes" id="UP000238196"/>
    </source>
</evidence>
<dbReference type="SMART" id="SM00354">
    <property type="entry name" value="HTH_LACI"/>
    <property type="match status" value="1"/>
</dbReference>
<dbReference type="AlphaFoldDB" id="A0A2S5KI59"/>
<dbReference type="PANTHER" id="PTHR30146:SF152">
    <property type="entry name" value="TRANSCRIPTIONAL REGULATORY PROTEIN"/>
    <property type="match status" value="1"/>
</dbReference>
<reference evidence="5 6" key="1">
    <citation type="submission" date="2018-02" db="EMBL/GenBank/DDBJ databases">
        <title>novel marine gammaproteobacteria from coastal saline agro ecosystem.</title>
        <authorList>
            <person name="Krishnan R."/>
            <person name="Ramesh Kumar N."/>
        </authorList>
    </citation>
    <scope>NUCLEOTIDE SEQUENCE [LARGE SCALE GENOMIC DNA]</scope>
    <source>
        <strain evidence="5 6">228</strain>
    </source>
</reference>
<accession>A0A2S5KI59</accession>
<protein>
    <submittedName>
        <fullName evidence="5">LacI family transcriptional regulator</fullName>
    </submittedName>
</protein>
<keyword evidence="2" id="KW-0238">DNA-binding</keyword>
<dbReference type="Gene3D" id="3.40.50.2300">
    <property type="match status" value="2"/>
</dbReference>
<gene>
    <name evidence="5" type="ORF">C4K68_24580</name>
</gene>
<dbReference type="SUPFAM" id="SSF53822">
    <property type="entry name" value="Periplasmic binding protein-like I"/>
    <property type="match status" value="1"/>
</dbReference>
<dbReference type="InterPro" id="IPR025997">
    <property type="entry name" value="SBP_2_dom"/>
</dbReference>
<dbReference type="GO" id="GO:0003700">
    <property type="term" value="F:DNA-binding transcription factor activity"/>
    <property type="evidence" value="ECO:0007669"/>
    <property type="project" value="TreeGrafter"/>
</dbReference>
<evidence type="ECO:0000256" key="2">
    <source>
        <dbReference type="ARBA" id="ARBA00023125"/>
    </source>
</evidence>
<keyword evidence="3" id="KW-0804">Transcription</keyword>
<comment type="caution">
    <text evidence="5">The sequence shown here is derived from an EMBL/GenBank/DDBJ whole genome shotgun (WGS) entry which is preliminary data.</text>
</comment>
<dbReference type="SUPFAM" id="SSF47413">
    <property type="entry name" value="lambda repressor-like DNA-binding domains"/>
    <property type="match status" value="1"/>
</dbReference>
<dbReference type="CDD" id="cd06307">
    <property type="entry name" value="PBP1_sugar_binding"/>
    <property type="match status" value="1"/>
</dbReference>
<dbReference type="EMBL" id="PRLP01000143">
    <property type="protein sequence ID" value="PPC74507.1"/>
    <property type="molecule type" value="Genomic_DNA"/>
</dbReference>
<keyword evidence="1" id="KW-0805">Transcription regulation</keyword>
<dbReference type="PANTHER" id="PTHR30146">
    <property type="entry name" value="LACI-RELATED TRANSCRIPTIONAL REPRESSOR"/>
    <property type="match status" value="1"/>
</dbReference>
<name>A0A2S5KI59_9PROT</name>
<feature type="domain" description="HTH lacI-type" evidence="4">
    <location>
        <begin position="5"/>
        <end position="59"/>
    </location>
</feature>
<sequence>MSTTPTMTDVAREAGVGVATVDRVINKRAPVKPATMQRVLEAAERIGFRRTNLIRRRAEEPAQGCRMGIILQKRSTQFYADLGEAIVTTATAHEYRNDNVRVVFLEELVPRQIIEQMHRLAQECDVLAIVAADHPLISQAIDQLSQQGIPVIALISDLTAEHCAGYVGLDYRKVGRMAAWTLTKLGPDSGKIGLMIGSHRYQNQEQNEMSFRAYLREFAPEVQVLETVISLEDIPLAKASTVEMLELHPDLGAIYIAGGGIEGVCEALREYQRPQQLIVICMELTAATRVALADGTIDVVLSHPLELAAGRLLKAMKEATSHQGQGSLQHTLPFFTYTAANI</sequence>
<dbReference type="PROSITE" id="PS50932">
    <property type="entry name" value="HTH_LACI_2"/>
    <property type="match status" value="1"/>
</dbReference>
<evidence type="ECO:0000313" key="5">
    <source>
        <dbReference type="EMBL" id="PPC74507.1"/>
    </source>
</evidence>
<proteinExistence type="predicted"/>
<dbReference type="Pfam" id="PF00356">
    <property type="entry name" value="LacI"/>
    <property type="match status" value="1"/>
</dbReference>
<dbReference type="CDD" id="cd01392">
    <property type="entry name" value="HTH_LacI"/>
    <property type="match status" value="1"/>
</dbReference>
<dbReference type="PROSITE" id="PS00356">
    <property type="entry name" value="HTH_LACI_1"/>
    <property type="match status" value="1"/>
</dbReference>
<dbReference type="Proteomes" id="UP000238196">
    <property type="component" value="Unassembled WGS sequence"/>
</dbReference>
<dbReference type="OrthoDB" id="9805774at2"/>
<dbReference type="GO" id="GO:0000976">
    <property type="term" value="F:transcription cis-regulatory region binding"/>
    <property type="evidence" value="ECO:0007669"/>
    <property type="project" value="TreeGrafter"/>
</dbReference>
<organism evidence="5 6">
    <name type="scientific">Proteobacteria bacterium 228</name>
    <dbReference type="NCBI Taxonomy" id="2083153"/>
    <lineage>
        <taxon>Bacteria</taxon>
        <taxon>Pseudomonadati</taxon>
        <taxon>Pseudomonadota</taxon>
    </lineage>
</organism>
<dbReference type="Gene3D" id="1.10.260.40">
    <property type="entry name" value="lambda repressor-like DNA-binding domains"/>
    <property type="match status" value="1"/>
</dbReference>
<dbReference type="InterPro" id="IPR000843">
    <property type="entry name" value="HTH_LacI"/>
</dbReference>
<dbReference type="InterPro" id="IPR010982">
    <property type="entry name" value="Lambda_DNA-bd_dom_sf"/>
</dbReference>
<evidence type="ECO:0000256" key="3">
    <source>
        <dbReference type="ARBA" id="ARBA00023163"/>
    </source>
</evidence>
<dbReference type="Pfam" id="PF13407">
    <property type="entry name" value="Peripla_BP_4"/>
    <property type="match status" value="1"/>
</dbReference>